<dbReference type="RefSeq" id="XP_003688559.1">
    <property type="nucleotide sequence ID" value="XM_003688511.1"/>
</dbReference>
<feature type="transmembrane region" description="Helical" evidence="2">
    <location>
        <begin position="68"/>
        <end position="87"/>
    </location>
</feature>
<keyword evidence="2" id="KW-0472">Membrane</keyword>
<feature type="transmembrane region" description="Helical" evidence="2">
    <location>
        <begin position="99"/>
        <end position="116"/>
    </location>
</feature>
<evidence type="ECO:0008006" key="5">
    <source>
        <dbReference type="Google" id="ProtNLM"/>
    </source>
</evidence>
<dbReference type="GO" id="GO:0051082">
    <property type="term" value="F:unfolded protein binding"/>
    <property type="evidence" value="ECO:0007669"/>
    <property type="project" value="EnsemblFungi"/>
</dbReference>
<name>G8C1U7_TETPH</name>
<dbReference type="OMA" id="ANMLFDG"/>
<dbReference type="GeneID" id="11530640"/>
<feature type="transmembrane region" description="Helical" evidence="2">
    <location>
        <begin position="12"/>
        <end position="32"/>
    </location>
</feature>
<gene>
    <name evidence="3" type="primary">TPHA0O01580</name>
    <name evidence="3" type="ordered locus">TPHA_0O01580</name>
</gene>
<dbReference type="AlphaFoldDB" id="G8C1U7"/>
<evidence type="ECO:0000256" key="2">
    <source>
        <dbReference type="SAM" id="Phobius"/>
    </source>
</evidence>
<dbReference type="GO" id="GO:0090114">
    <property type="term" value="P:COPII-coated vesicle budding"/>
    <property type="evidence" value="ECO:0007669"/>
    <property type="project" value="EnsemblFungi"/>
</dbReference>
<dbReference type="GO" id="GO:0006457">
    <property type="term" value="P:protein folding"/>
    <property type="evidence" value="ECO:0007669"/>
    <property type="project" value="EnsemblFungi"/>
</dbReference>
<accession>G8C1U7</accession>
<dbReference type="EMBL" id="HE612870">
    <property type="protein sequence ID" value="CCE66125.1"/>
    <property type="molecule type" value="Genomic_DNA"/>
</dbReference>
<dbReference type="PANTHER" id="PTHR28228:SF1">
    <property type="entry name" value="SECRETORY COMPONENT PROTEIN SHR3"/>
    <property type="match status" value="1"/>
</dbReference>
<dbReference type="eggNOG" id="ENOG502RXJB">
    <property type="taxonomic scope" value="Eukaryota"/>
</dbReference>
<dbReference type="PIRSF" id="PIRSF029187">
    <property type="entry name" value="Shr3_AAP_chap"/>
    <property type="match status" value="1"/>
</dbReference>
<dbReference type="KEGG" id="tpf:TPHA_0O01580"/>
<evidence type="ECO:0000313" key="4">
    <source>
        <dbReference type="Proteomes" id="UP000005666"/>
    </source>
</evidence>
<feature type="transmembrane region" description="Helical" evidence="2">
    <location>
        <begin position="136"/>
        <end position="163"/>
    </location>
</feature>
<dbReference type="GO" id="GO:0005789">
    <property type="term" value="C:endoplasmic reticulum membrane"/>
    <property type="evidence" value="ECO:0007669"/>
    <property type="project" value="EnsemblFungi"/>
</dbReference>
<feature type="region of interest" description="Disordered" evidence="1">
    <location>
        <begin position="190"/>
        <end position="209"/>
    </location>
</feature>
<evidence type="ECO:0000313" key="3">
    <source>
        <dbReference type="EMBL" id="CCE66125.1"/>
    </source>
</evidence>
<dbReference type="HOGENOM" id="CLU_080510_1_0_1"/>
<dbReference type="InterPro" id="IPR013248">
    <property type="entry name" value="Psh3/Shr3"/>
</dbReference>
<organism evidence="3 4">
    <name type="scientific">Tetrapisispora phaffii (strain ATCC 24235 / CBS 4417 / NBRC 1672 / NRRL Y-8282 / UCD 70-5)</name>
    <name type="common">Yeast</name>
    <name type="synonym">Fabospora phaffii</name>
    <dbReference type="NCBI Taxonomy" id="1071381"/>
    <lineage>
        <taxon>Eukaryota</taxon>
        <taxon>Fungi</taxon>
        <taxon>Dikarya</taxon>
        <taxon>Ascomycota</taxon>
        <taxon>Saccharomycotina</taxon>
        <taxon>Saccharomycetes</taxon>
        <taxon>Saccharomycetales</taxon>
        <taxon>Saccharomycetaceae</taxon>
        <taxon>Tetrapisispora</taxon>
    </lineage>
</organism>
<dbReference type="Proteomes" id="UP000005666">
    <property type="component" value="Chromosome 15"/>
</dbReference>
<sequence length="209" mass="23333">MAFLGLSYEEFCTIGTGLILVSSSFLMGVIFGNQPYDYNVLFKTNSTTEDFAASLNHYQQIYNTNPKVFYVLMGVATLGFIGSMIRIYKPNPELQLFEYTSLGLFVFAICIFITNIKTGVECTISHQWGEVTENQGLAVLASSNIIFLFFLGGTVVLQAGLWYTNWEYQKRLKAFFAEEAAERAAAVEKEATAGQGKGKKAQKENKKQK</sequence>
<protein>
    <recommendedName>
        <fullName evidence="5">Shr3 amino acid permease chaperone</fullName>
    </recommendedName>
</protein>
<proteinExistence type="predicted"/>
<keyword evidence="4" id="KW-1185">Reference proteome</keyword>
<dbReference type="SMART" id="SM00786">
    <property type="entry name" value="SHR3_chaperone"/>
    <property type="match status" value="1"/>
</dbReference>
<dbReference type="Pfam" id="PF08229">
    <property type="entry name" value="SHR3_chaperone"/>
    <property type="match status" value="1"/>
</dbReference>
<keyword evidence="2" id="KW-0812">Transmembrane</keyword>
<dbReference type="OrthoDB" id="5229808at2759"/>
<keyword evidence="2" id="KW-1133">Transmembrane helix</keyword>
<reference evidence="3 4" key="1">
    <citation type="journal article" date="2011" name="Proc. Natl. Acad. Sci. U.S.A.">
        <title>Evolutionary erosion of yeast sex chromosomes by mating-type switching accidents.</title>
        <authorList>
            <person name="Gordon J.L."/>
            <person name="Armisen D."/>
            <person name="Proux-Wera E."/>
            <person name="Oheigeartaigh S.S."/>
            <person name="Byrne K.P."/>
            <person name="Wolfe K.H."/>
        </authorList>
    </citation>
    <scope>NUCLEOTIDE SEQUENCE [LARGE SCALE GENOMIC DNA]</scope>
    <source>
        <strain evidence="4">ATCC 24235 / CBS 4417 / NBRC 1672 / NRRL Y-8282 / UCD 70-5</strain>
    </source>
</reference>
<dbReference type="PANTHER" id="PTHR28228">
    <property type="entry name" value="SECRETORY COMPONENT PROTEIN SHR3"/>
    <property type="match status" value="1"/>
</dbReference>
<evidence type="ECO:0000256" key="1">
    <source>
        <dbReference type="SAM" id="MobiDB-lite"/>
    </source>
</evidence>
<dbReference type="STRING" id="1071381.G8C1U7"/>